<dbReference type="EMBL" id="SNRW01022077">
    <property type="protein sequence ID" value="KAA6364089.1"/>
    <property type="molecule type" value="Genomic_DNA"/>
</dbReference>
<dbReference type="Proteomes" id="UP000324800">
    <property type="component" value="Unassembled WGS sequence"/>
</dbReference>
<evidence type="ECO:0000313" key="1">
    <source>
        <dbReference type="EMBL" id="KAA6364089.1"/>
    </source>
</evidence>
<accession>A0A5J4U1D0</accession>
<organism evidence="1 2">
    <name type="scientific">Streblomastix strix</name>
    <dbReference type="NCBI Taxonomy" id="222440"/>
    <lineage>
        <taxon>Eukaryota</taxon>
        <taxon>Metamonada</taxon>
        <taxon>Preaxostyla</taxon>
        <taxon>Oxymonadida</taxon>
        <taxon>Streblomastigidae</taxon>
        <taxon>Streblomastix</taxon>
    </lineage>
</organism>
<dbReference type="AlphaFoldDB" id="A0A5J4U1D0"/>
<sequence>MQLEKTVVIELDNYYSKLESQNQQESLTLEQRLSQSSLAVVQPRKKLIVGHITPYRQKLQGGTMIETIISLQEKQQQGLSLKSLSQEEAAPQRGQRIVTPVAMKHTTQGAASRDVPFISIHADYPIAIEQTADLSLRREAAP</sequence>
<evidence type="ECO:0000313" key="2">
    <source>
        <dbReference type="Proteomes" id="UP000324800"/>
    </source>
</evidence>
<reference evidence="1 2" key="1">
    <citation type="submission" date="2019-03" db="EMBL/GenBank/DDBJ databases">
        <title>Single cell metagenomics reveals metabolic interactions within the superorganism composed of flagellate Streblomastix strix and complex community of Bacteroidetes bacteria on its surface.</title>
        <authorList>
            <person name="Treitli S.C."/>
            <person name="Kolisko M."/>
            <person name="Husnik F."/>
            <person name="Keeling P."/>
            <person name="Hampl V."/>
        </authorList>
    </citation>
    <scope>NUCLEOTIDE SEQUENCE [LARGE SCALE GENOMIC DNA]</scope>
    <source>
        <strain evidence="1">ST1C</strain>
    </source>
</reference>
<comment type="caution">
    <text evidence="1">The sequence shown here is derived from an EMBL/GenBank/DDBJ whole genome shotgun (WGS) entry which is preliminary data.</text>
</comment>
<proteinExistence type="predicted"/>
<name>A0A5J4U1D0_9EUKA</name>
<gene>
    <name evidence="1" type="ORF">EZS28_040384</name>
</gene>
<protein>
    <submittedName>
        <fullName evidence="1">Uncharacterized protein</fullName>
    </submittedName>
</protein>